<feature type="region of interest" description="Disordered" evidence="1">
    <location>
        <begin position="75"/>
        <end position="224"/>
    </location>
</feature>
<feature type="compositionally biased region" description="Pro residues" evidence="1">
    <location>
        <begin position="90"/>
        <end position="100"/>
    </location>
</feature>
<dbReference type="EMBL" id="JAGKQQ010000001">
    <property type="protein sequence ID" value="MBP3959360.1"/>
    <property type="molecule type" value="Genomic_DNA"/>
</dbReference>
<comment type="caution">
    <text evidence="3">The sequence shown here is derived from an EMBL/GenBank/DDBJ whole genome shotgun (WGS) entry which is preliminary data.</text>
</comment>
<organism evidence="3 4">
    <name type="scientific">Gemmata palustris</name>
    <dbReference type="NCBI Taxonomy" id="2822762"/>
    <lineage>
        <taxon>Bacteria</taxon>
        <taxon>Pseudomonadati</taxon>
        <taxon>Planctomycetota</taxon>
        <taxon>Planctomycetia</taxon>
        <taxon>Gemmatales</taxon>
        <taxon>Gemmataceae</taxon>
        <taxon>Gemmata</taxon>
    </lineage>
</organism>
<keyword evidence="2" id="KW-0732">Signal</keyword>
<dbReference type="RefSeq" id="WP_210659994.1">
    <property type="nucleotide sequence ID" value="NZ_JAGKQQ010000001.1"/>
</dbReference>
<dbReference type="Proteomes" id="UP000676565">
    <property type="component" value="Unassembled WGS sequence"/>
</dbReference>
<evidence type="ECO:0000313" key="3">
    <source>
        <dbReference type="EMBL" id="MBP3959360.1"/>
    </source>
</evidence>
<feature type="signal peptide" evidence="2">
    <location>
        <begin position="1"/>
        <end position="22"/>
    </location>
</feature>
<evidence type="ECO:0000256" key="1">
    <source>
        <dbReference type="SAM" id="MobiDB-lite"/>
    </source>
</evidence>
<name>A0ABS5C1N2_9BACT</name>
<keyword evidence="4" id="KW-1185">Reference proteome</keyword>
<dbReference type="InterPro" id="IPR011446">
    <property type="entry name" value="BBP7"/>
</dbReference>
<feature type="chain" id="PRO_5045206047" evidence="2">
    <location>
        <begin position="23"/>
        <end position="653"/>
    </location>
</feature>
<sequence>MKRFGVKAIGLGLALTAGSALAADGDWRPLGATDPSSGVVPAGAPALLPPALRKAPIKDEGPIWLPAQQPVAPTIKQTSGRAEPDSVVPPFAPVPQPQPLPGNVAPRQTKWPPEPPGMIGPRTSGIGDVGPAPALPPIQVPDVPQPGASEPPPMRAVTQPPAPQPDSGAPANPLPVPRASDPPTMRPPQPPFNQPSWNGVDPQATPLPTPRPVDPRPVWQEDPPSPFPVLQPAPAELMYPAGAFETSKNGTFGSQPIRLSRDYPPLSELAGRHSRDLSLDDGANGPMNRYFVRGEYLLWWMPGFATPVLGTTNANTALNGYLGEPGTTSLLGPGAFLDSTRSGFRIRAGAWLDESQSCGIDGGFFFLGNKSDSVTFSPDRFPLITRPVFVPNLVPGTNQALGENGEAVAVPGILRGSLGVQADSQLWGADVNARWCWKNTCDSRSEMFAGYRHLNLRESLAITENITVIGSGGNRLVIPDPIGTQIVVQDRFATRNQFHGAQVGAVYDRRWGRWDLEARGSVALGATHQILEISGFQTRQQPGGPQAVFNNGGLLAAGTNIGKFSRDRFSVAPELTLNLGYSVTPNFRVFAGYNFLYWSNVIRPGDQIDHVVDLTFVPNALPLGFSGQYRPRPLFKQSDLAINGVQFGLELKW</sequence>
<protein>
    <submittedName>
        <fullName evidence="3">BBP7 family outer membrane beta-barrel protein</fullName>
    </submittedName>
</protein>
<feature type="compositionally biased region" description="Pro residues" evidence="1">
    <location>
        <begin position="184"/>
        <end position="193"/>
    </location>
</feature>
<gene>
    <name evidence="3" type="ORF">J8F10_29290</name>
</gene>
<feature type="region of interest" description="Disordered" evidence="1">
    <location>
        <begin position="246"/>
        <end position="266"/>
    </location>
</feature>
<reference evidence="3 4" key="1">
    <citation type="submission" date="2021-04" db="EMBL/GenBank/DDBJ databases">
        <authorList>
            <person name="Ivanova A."/>
        </authorList>
    </citation>
    <scope>NUCLEOTIDE SEQUENCE [LARGE SCALE GENOMIC DNA]</scope>
    <source>
        <strain evidence="3 4">G18</strain>
    </source>
</reference>
<evidence type="ECO:0000256" key="2">
    <source>
        <dbReference type="SAM" id="SignalP"/>
    </source>
</evidence>
<feature type="compositionally biased region" description="Pro residues" evidence="1">
    <location>
        <begin position="149"/>
        <end position="164"/>
    </location>
</feature>
<proteinExistence type="predicted"/>
<evidence type="ECO:0000313" key="4">
    <source>
        <dbReference type="Proteomes" id="UP000676565"/>
    </source>
</evidence>
<dbReference type="Pfam" id="PF07585">
    <property type="entry name" value="BBP7"/>
    <property type="match status" value="1"/>
</dbReference>
<accession>A0ABS5C1N2</accession>